<feature type="transmembrane region" description="Helical" evidence="1">
    <location>
        <begin position="20"/>
        <end position="40"/>
    </location>
</feature>
<reference evidence="2 3" key="1">
    <citation type="journal article" date="2015" name="BMC Genomics">
        <title>Comparative genomics and metabolic profiling of the genus Lysobacter.</title>
        <authorList>
            <person name="de Bruijn I."/>
            <person name="Cheng X."/>
            <person name="de Jager V."/>
            <person name="Exposito R.G."/>
            <person name="Watrous J."/>
            <person name="Patel N."/>
            <person name="Postma J."/>
            <person name="Dorrestein P.C."/>
            <person name="Kobayashi D."/>
            <person name="Raaijmakers J.M."/>
        </authorList>
    </citation>
    <scope>NUCLEOTIDE SEQUENCE [LARGE SCALE GENOMIC DNA]</scope>
    <source>
        <strain evidence="2 3">76</strain>
    </source>
</reference>
<keyword evidence="3" id="KW-1185">Reference proteome</keyword>
<keyword evidence="1" id="KW-0812">Transmembrane</keyword>
<organism evidence="2 3">
    <name type="scientific">Lysobacter antibioticus</name>
    <dbReference type="NCBI Taxonomy" id="84531"/>
    <lineage>
        <taxon>Bacteria</taxon>
        <taxon>Pseudomonadati</taxon>
        <taxon>Pseudomonadota</taxon>
        <taxon>Gammaproteobacteria</taxon>
        <taxon>Lysobacterales</taxon>
        <taxon>Lysobacteraceae</taxon>
        <taxon>Lysobacter</taxon>
    </lineage>
</organism>
<sequence>MSGKSDNQTPQDGHEPRPSASLVAALTVASILAVVAALIASMGRS</sequence>
<name>A0A0S2F5Q6_LYSAN</name>
<dbReference type="KEGG" id="lab:LA76x_0674"/>
<accession>A0A0S2F5Q6</accession>
<dbReference type="EMBL" id="CP011129">
    <property type="protein sequence ID" value="ALN78835.1"/>
    <property type="molecule type" value="Genomic_DNA"/>
</dbReference>
<dbReference type="AlphaFoldDB" id="A0A0S2F5Q6"/>
<keyword evidence="1" id="KW-0472">Membrane</keyword>
<protein>
    <submittedName>
        <fullName evidence="2">Uncharacterized protein</fullName>
    </submittedName>
</protein>
<evidence type="ECO:0000313" key="2">
    <source>
        <dbReference type="EMBL" id="ALN78835.1"/>
    </source>
</evidence>
<evidence type="ECO:0000256" key="1">
    <source>
        <dbReference type="SAM" id="Phobius"/>
    </source>
</evidence>
<dbReference type="Proteomes" id="UP000060787">
    <property type="component" value="Chromosome"/>
</dbReference>
<proteinExistence type="predicted"/>
<evidence type="ECO:0000313" key="3">
    <source>
        <dbReference type="Proteomes" id="UP000060787"/>
    </source>
</evidence>
<keyword evidence="1" id="KW-1133">Transmembrane helix</keyword>
<dbReference type="PATRIC" id="fig|84531.8.peg.701"/>
<dbReference type="RefSeq" id="WP_187308462.1">
    <property type="nucleotide sequence ID" value="NZ_CP011129.1"/>
</dbReference>
<gene>
    <name evidence="2" type="ORF">LA76x_0674</name>
</gene>